<reference evidence="3" key="2">
    <citation type="submission" date="2012-02" db="EMBL/GenBank/DDBJ databases">
        <title>Complete genome sequence of Blastococcus saxobsidens strain DD2.</title>
        <authorList>
            <person name="Genoscope."/>
        </authorList>
    </citation>
    <scope>NUCLEOTIDE SEQUENCE [LARGE SCALE GENOMIC DNA]</scope>
    <source>
        <strain evidence="3">DD2</strain>
    </source>
</reference>
<dbReference type="KEGG" id="bsd:BLASA_1134"/>
<reference evidence="2 3" key="1">
    <citation type="journal article" date="2012" name="J. Bacteriol.">
        <title>Genome Sequence of Blastococcus saxobsidens DD2, a Stone-Inhabiting Bacterium.</title>
        <authorList>
            <person name="Chouaia B."/>
            <person name="Crotti E."/>
            <person name="Brusetti L."/>
            <person name="Daffonchio D."/>
            <person name="Essoussi I."/>
            <person name="Nouioui I."/>
            <person name="Sbissi I."/>
            <person name="Ghodhbane-Gtari F."/>
            <person name="Gtari M."/>
            <person name="Vacherie B."/>
            <person name="Barbe V."/>
            <person name="Medigue C."/>
            <person name="Gury J."/>
            <person name="Pujic P."/>
            <person name="Normand P."/>
        </authorList>
    </citation>
    <scope>NUCLEOTIDE SEQUENCE [LARGE SCALE GENOMIC DNA]</scope>
    <source>
        <strain evidence="2 3">DD2</strain>
    </source>
</reference>
<dbReference type="Proteomes" id="UP000007517">
    <property type="component" value="Chromosome"/>
</dbReference>
<dbReference type="RefSeq" id="WP_014374978.1">
    <property type="nucleotide sequence ID" value="NC_016943.1"/>
</dbReference>
<dbReference type="AlphaFoldDB" id="H6RW61"/>
<dbReference type="HOGENOM" id="CLU_1841261_0_0_11"/>
<name>H6RW61_BLASD</name>
<evidence type="ECO:0000313" key="2">
    <source>
        <dbReference type="EMBL" id="CCG02078.1"/>
    </source>
</evidence>
<feature type="signal peptide" evidence="1">
    <location>
        <begin position="1"/>
        <end position="27"/>
    </location>
</feature>
<dbReference type="EMBL" id="FO117623">
    <property type="protein sequence ID" value="CCG02078.1"/>
    <property type="molecule type" value="Genomic_DNA"/>
</dbReference>
<evidence type="ECO:0008006" key="4">
    <source>
        <dbReference type="Google" id="ProtNLM"/>
    </source>
</evidence>
<organism evidence="2 3">
    <name type="scientific">Blastococcus saxobsidens (strain DD2)</name>
    <dbReference type="NCBI Taxonomy" id="1146883"/>
    <lineage>
        <taxon>Bacteria</taxon>
        <taxon>Bacillati</taxon>
        <taxon>Actinomycetota</taxon>
        <taxon>Actinomycetes</taxon>
        <taxon>Geodermatophilales</taxon>
        <taxon>Geodermatophilaceae</taxon>
        <taxon>Blastococcus</taxon>
    </lineage>
</organism>
<feature type="chain" id="PRO_5003607026" description="Fibronectin type III domain-containing protein" evidence="1">
    <location>
        <begin position="28"/>
        <end position="139"/>
    </location>
</feature>
<keyword evidence="3" id="KW-1185">Reference proteome</keyword>
<dbReference type="STRING" id="1146883.BLASA_1134"/>
<proteinExistence type="predicted"/>
<protein>
    <recommendedName>
        <fullName evidence="4">Fibronectin type III domain-containing protein</fullName>
    </recommendedName>
</protein>
<keyword evidence="1" id="KW-0732">Signal</keyword>
<evidence type="ECO:0000313" key="3">
    <source>
        <dbReference type="Proteomes" id="UP000007517"/>
    </source>
</evidence>
<gene>
    <name evidence="2" type="ordered locus">BLASA_1134</name>
</gene>
<evidence type="ECO:0000256" key="1">
    <source>
        <dbReference type="SAM" id="SignalP"/>
    </source>
</evidence>
<accession>H6RW61</accession>
<sequence>MSRIRRALAVTGLALAVVVGGAFPALAGWSTSDGVDTTISTVAVTPPTEVKAEKIQCRFNNYRLVARVFWEPSTTERITGYTVTAYINDNFVHEHHVDATAGSANLMFFGFFADVTFTVTTHTDYGWTAESARTASVRC</sequence>